<feature type="transmembrane region" description="Helical" evidence="11">
    <location>
        <begin position="162"/>
        <end position="182"/>
    </location>
</feature>
<comment type="similarity">
    <text evidence="11">Belongs to the SEDS family. MrdB/RodA subfamily.</text>
</comment>
<dbReference type="PANTHER" id="PTHR30474:SF1">
    <property type="entry name" value="PEPTIDOGLYCAN GLYCOSYLTRANSFERASE MRDB"/>
    <property type="match status" value="1"/>
</dbReference>
<comment type="pathway">
    <text evidence="11">Cell wall biogenesis; peptidoglycan biosynthesis.</text>
</comment>
<evidence type="ECO:0000256" key="2">
    <source>
        <dbReference type="ARBA" id="ARBA00022475"/>
    </source>
</evidence>
<comment type="caution">
    <text evidence="12">The sequence shown here is derived from an EMBL/GenBank/DDBJ whole genome shotgun (WGS) entry which is preliminary data.</text>
</comment>
<evidence type="ECO:0000256" key="5">
    <source>
        <dbReference type="ARBA" id="ARBA00022692"/>
    </source>
</evidence>
<organism evidence="12 13">
    <name type="scientific">Candidatus Paracaedimonas acanthamoebae</name>
    <dbReference type="NCBI Taxonomy" id="244581"/>
    <lineage>
        <taxon>Bacteria</taxon>
        <taxon>Pseudomonadati</taxon>
        <taxon>Pseudomonadota</taxon>
        <taxon>Alphaproteobacteria</taxon>
        <taxon>Holosporales</taxon>
        <taxon>Caedimonadaceae</taxon>
        <taxon>Candidatus Paracaedimonas</taxon>
    </lineage>
</organism>
<proteinExistence type="inferred from homology"/>
<evidence type="ECO:0000256" key="1">
    <source>
        <dbReference type="ARBA" id="ARBA00004141"/>
    </source>
</evidence>
<feature type="transmembrane region" description="Helical" evidence="11">
    <location>
        <begin position="337"/>
        <end position="358"/>
    </location>
</feature>
<dbReference type="GO" id="GO:0032153">
    <property type="term" value="C:cell division site"/>
    <property type="evidence" value="ECO:0007669"/>
    <property type="project" value="TreeGrafter"/>
</dbReference>
<protein>
    <recommendedName>
        <fullName evidence="11">Peptidoglycan glycosyltransferase MrdB</fullName>
        <shortName evidence="11">PGT</shortName>
        <ecNumber evidence="11">2.4.99.28</ecNumber>
    </recommendedName>
    <alternativeName>
        <fullName evidence="11">Cell elongation protein RodA</fullName>
    </alternativeName>
    <alternativeName>
        <fullName evidence="11">Cell wall polymerase</fullName>
    </alternativeName>
    <alternativeName>
        <fullName evidence="11">Peptidoglycan polymerase</fullName>
        <shortName evidence="11">PG polymerase</shortName>
    </alternativeName>
</protein>
<evidence type="ECO:0000256" key="7">
    <source>
        <dbReference type="ARBA" id="ARBA00022984"/>
    </source>
</evidence>
<keyword evidence="11" id="KW-0997">Cell inner membrane</keyword>
<evidence type="ECO:0000256" key="11">
    <source>
        <dbReference type="HAMAP-Rule" id="MF_02079"/>
    </source>
</evidence>
<reference evidence="12" key="1">
    <citation type="submission" date="2021-02" db="EMBL/GenBank/DDBJ databases">
        <title>Thiocyanate and organic carbon inputs drive convergent selection for specific autotrophic Afipia and Thiobacillus strains within complex microbiomes.</title>
        <authorList>
            <person name="Huddy R.J."/>
            <person name="Sachdeva R."/>
            <person name="Kadzinga F."/>
            <person name="Kantor R.S."/>
            <person name="Harrison S.T.L."/>
            <person name="Banfield J.F."/>
        </authorList>
    </citation>
    <scope>NUCLEOTIDE SEQUENCE</scope>
    <source>
        <strain evidence="12">SCN18_10_11_15_R4_P_38_20</strain>
    </source>
</reference>
<evidence type="ECO:0000256" key="4">
    <source>
        <dbReference type="ARBA" id="ARBA00022679"/>
    </source>
</evidence>
<sequence>MLYQKLLHKLTQINWNILIVPILIATIGFFVLYSAAQGSLSPWTDRQMLRFAAGLIILIFFALIDLRFWLSQSYVLYLISFGMLITVEIIGYIGKGGQRWIDLYIFHFQPSELMKVALLMALARYFHNSPLEHTGQTKMLILPFLFISLPALLVMKQPDLGTATLLILAGFSIIFAAGIRVWKLILVGSMVLIATPFLWQHLHQYQQERILTFLNPERDPLGTGYHILQSNIALGSGGFWGKGFQAGSQAHLDFLPEKQTDFIFAMFCEEFGVFGGTILISLYIILIAYAFYVSLKSRSAYGRYLGIGLATLLFLYVFINIAMVMGLVPVVGVPLPLVSYGGTSMLTFMMALGLLMSISIHRDIRVGRIEGLI</sequence>
<dbReference type="EC" id="2.4.99.28" evidence="11"/>
<comment type="catalytic activity">
    <reaction evidence="11">
        <text>[GlcNAc-(1-&gt;4)-Mur2Ac(oyl-L-Ala-gamma-D-Glu-L-Lys-D-Ala-D-Ala)](n)-di-trans,octa-cis-undecaprenyl diphosphate + beta-D-GlcNAc-(1-&gt;4)-Mur2Ac(oyl-L-Ala-gamma-D-Glu-L-Lys-D-Ala-D-Ala)-di-trans,octa-cis-undecaprenyl diphosphate = [GlcNAc-(1-&gt;4)-Mur2Ac(oyl-L-Ala-gamma-D-Glu-L-Lys-D-Ala-D-Ala)](n+1)-di-trans,octa-cis-undecaprenyl diphosphate + di-trans,octa-cis-undecaprenyl diphosphate + H(+)</text>
        <dbReference type="Rhea" id="RHEA:23708"/>
        <dbReference type="Rhea" id="RHEA-COMP:9602"/>
        <dbReference type="Rhea" id="RHEA-COMP:9603"/>
        <dbReference type="ChEBI" id="CHEBI:15378"/>
        <dbReference type="ChEBI" id="CHEBI:58405"/>
        <dbReference type="ChEBI" id="CHEBI:60033"/>
        <dbReference type="ChEBI" id="CHEBI:78435"/>
        <dbReference type="EC" id="2.4.99.28"/>
    </reaction>
</comment>
<dbReference type="NCBIfam" id="TIGR02210">
    <property type="entry name" value="rodA_shape"/>
    <property type="match status" value="1"/>
</dbReference>
<evidence type="ECO:0000313" key="13">
    <source>
        <dbReference type="Proteomes" id="UP000664414"/>
    </source>
</evidence>
<keyword evidence="9 11" id="KW-0472">Membrane</keyword>
<dbReference type="Proteomes" id="UP000664414">
    <property type="component" value="Unassembled WGS sequence"/>
</dbReference>
<feature type="transmembrane region" description="Helical" evidence="11">
    <location>
        <begin position="15"/>
        <end position="36"/>
    </location>
</feature>
<accession>A0A8J7Q1T0</accession>
<dbReference type="AlphaFoldDB" id="A0A8J7Q1T0"/>
<feature type="transmembrane region" description="Helical" evidence="11">
    <location>
        <begin position="48"/>
        <end position="68"/>
    </location>
</feature>
<evidence type="ECO:0000313" key="12">
    <source>
        <dbReference type="EMBL" id="MBN9413553.1"/>
    </source>
</evidence>
<keyword evidence="3 11" id="KW-0328">Glycosyltransferase</keyword>
<dbReference type="HAMAP" id="MF_02079">
    <property type="entry name" value="PGT_RodA"/>
    <property type="match status" value="1"/>
</dbReference>
<evidence type="ECO:0000256" key="3">
    <source>
        <dbReference type="ARBA" id="ARBA00022676"/>
    </source>
</evidence>
<dbReference type="InterPro" id="IPR018365">
    <property type="entry name" value="Cell_cycle_FtsW-rel_CS"/>
</dbReference>
<comment type="subcellular location">
    <subcellularLocation>
        <location evidence="11">Cell inner membrane</location>
        <topology evidence="11">Multi-pass membrane protein</topology>
    </subcellularLocation>
    <subcellularLocation>
        <location evidence="1">Membrane</location>
        <topology evidence="1">Multi-pass membrane protein</topology>
    </subcellularLocation>
</comment>
<dbReference type="InterPro" id="IPR011923">
    <property type="entry name" value="RodA/MrdB"/>
</dbReference>
<keyword evidence="4 11" id="KW-0808">Transferase</keyword>
<dbReference type="Pfam" id="PF01098">
    <property type="entry name" value="FTSW_RODA_SPOVE"/>
    <property type="match status" value="1"/>
</dbReference>
<keyword evidence="2 11" id="KW-1003">Cell membrane</keyword>
<dbReference type="PROSITE" id="PS00428">
    <property type="entry name" value="FTSW_RODA_SPOVE"/>
    <property type="match status" value="1"/>
</dbReference>
<dbReference type="EMBL" id="JAFKGL010000027">
    <property type="protein sequence ID" value="MBN9413553.1"/>
    <property type="molecule type" value="Genomic_DNA"/>
</dbReference>
<dbReference type="GO" id="GO:0071555">
    <property type="term" value="P:cell wall organization"/>
    <property type="evidence" value="ECO:0007669"/>
    <property type="project" value="UniProtKB-KW"/>
</dbReference>
<keyword evidence="10 11" id="KW-0961">Cell wall biogenesis/degradation</keyword>
<evidence type="ECO:0000256" key="10">
    <source>
        <dbReference type="ARBA" id="ARBA00023316"/>
    </source>
</evidence>
<keyword evidence="5 11" id="KW-0812">Transmembrane</keyword>
<feature type="transmembrane region" description="Helical" evidence="11">
    <location>
        <begin position="74"/>
        <end position="93"/>
    </location>
</feature>
<evidence type="ECO:0000256" key="6">
    <source>
        <dbReference type="ARBA" id="ARBA00022960"/>
    </source>
</evidence>
<feature type="transmembrane region" description="Helical" evidence="11">
    <location>
        <begin position="271"/>
        <end position="292"/>
    </location>
</feature>
<dbReference type="GO" id="GO:0005886">
    <property type="term" value="C:plasma membrane"/>
    <property type="evidence" value="ECO:0007669"/>
    <property type="project" value="UniProtKB-SubCell"/>
</dbReference>
<evidence type="ECO:0000256" key="8">
    <source>
        <dbReference type="ARBA" id="ARBA00022989"/>
    </source>
</evidence>
<dbReference type="GO" id="GO:0015648">
    <property type="term" value="F:lipid-linked peptidoglycan transporter activity"/>
    <property type="evidence" value="ECO:0007669"/>
    <property type="project" value="TreeGrafter"/>
</dbReference>
<dbReference type="GO" id="GO:0008955">
    <property type="term" value="F:peptidoglycan glycosyltransferase activity"/>
    <property type="evidence" value="ECO:0007669"/>
    <property type="project" value="UniProtKB-UniRule"/>
</dbReference>
<dbReference type="PANTHER" id="PTHR30474">
    <property type="entry name" value="CELL CYCLE PROTEIN"/>
    <property type="match status" value="1"/>
</dbReference>
<dbReference type="GO" id="GO:0009252">
    <property type="term" value="P:peptidoglycan biosynthetic process"/>
    <property type="evidence" value="ECO:0007669"/>
    <property type="project" value="UniProtKB-UniRule"/>
</dbReference>
<keyword evidence="6 11" id="KW-0133">Cell shape</keyword>
<gene>
    <name evidence="11 12" type="primary">rodA</name>
    <name evidence="11" type="synonym">mrdB</name>
    <name evidence="12" type="ORF">J0H12_06505</name>
</gene>
<keyword evidence="8 11" id="KW-1133">Transmembrane helix</keyword>
<dbReference type="GO" id="GO:0051301">
    <property type="term" value="P:cell division"/>
    <property type="evidence" value="ECO:0007669"/>
    <property type="project" value="InterPro"/>
</dbReference>
<comment type="function">
    <text evidence="11">Peptidoglycan polymerase that is essential for cell wall elongation.</text>
</comment>
<keyword evidence="7 11" id="KW-0573">Peptidoglycan synthesis</keyword>
<feature type="transmembrane region" description="Helical" evidence="11">
    <location>
        <begin position="139"/>
        <end position="155"/>
    </location>
</feature>
<evidence type="ECO:0000256" key="9">
    <source>
        <dbReference type="ARBA" id="ARBA00023136"/>
    </source>
</evidence>
<feature type="transmembrane region" description="Helical" evidence="11">
    <location>
        <begin position="105"/>
        <end position="127"/>
    </location>
</feature>
<dbReference type="GO" id="GO:0008360">
    <property type="term" value="P:regulation of cell shape"/>
    <property type="evidence" value="ECO:0007669"/>
    <property type="project" value="UniProtKB-KW"/>
</dbReference>
<name>A0A8J7Q1T0_9PROT</name>
<dbReference type="InterPro" id="IPR001182">
    <property type="entry name" value="FtsW/RodA"/>
</dbReference>
<dbReference type="UniPathway" id="UPA00219"/>
<feature type="transmembrane region" description="Helical" evidence="11">
    <location>
        <begin position="304"/>
        <end position="331"/>
    </location>
</feature>